<dbReference type="RefSeq" id="WP_344157442.1">
    <property type="nucleotide sequence ID" value="NZ_BAAABV010000015.1"/>
</dbReference>
<evidence type="ECO:0000256" key="1">
    <source>
        <dbReference type="SAM" id="MobiDB-lite"/>
    </source>
</evidence>
<sequence>MSAKGSSHPDGAVSRSGRKPAGPWQDFDEVMERMLDLFGTDRPAGRGHGSETAPEGGRRR</sequence>
<evidence type="ECO:0000313" key="3">
    <source>
        <dbReference type="Proteomes" id="UP001501867"/>
    </source>
</evidence>
<comment type="caution">
    <text evidence="2">The sequence shown here is derived from an EMBL/GenBank/DDBJ whole genome shotgun (WGS) entry which is preliminary data.</text>
</comment>
<reference evidence="2 3" key="1">
    <citation type="journal article" date="2019" name="Int. J. Syst. Evol. Microbiol.">
        <title>The Global Catalogue of Microorganisms (GCM) 10K type strain sequencing project: providing services to taxonomists for standard genome sequencing and annotation.</title>
        <authorList>
            <consortium name="The Broad Institute Genomics Platform"/>
            <consortium name="The Broad Institute Genome Sequencing Center for Infectious Disease"/>
            <person name="Wu L."/>
            <person name="Ma J."/>
        </authorList>
    </citation>
    <scope>NUCLEOTIDE SEQUENCE [LARGE SCALE GENOMIC DNA]</scope>
    <source>
        <strain evidence="2 3">JCM 4505</strain>
    </source>
</reference>
<dbReference type="EMBL" id="BAAABV010000015">
    <property type="protein sequence ID" value="GAA0286369.1"/>
    <property type="molecule type" value="Genomic_DNA"/>
</dbReference>
<name>A0ABN0VC42_9ACTN</name>
<organism evidence="2 3">
    <name type="scientific">Streptomyces polychromogenes</name>
    <dbReference type="NCBI Taxonomy" id="67342"/>
    <lineage>
        <taxon>Bacteria</taxon>
        <taxon>Bacillati</taxon>
        <taxon>Actinomycetota</taxon>
        <taxon>Actinomycetes</taxon>
        <taxon>Kitasatosporales</taxon>
        <taxon>Streptomycetaceae</taxon>
        <taxon>Streptomyces</taxon>
    </lineage>
</organism>
<protein>
    <submittedName>
        <fullName evidence="2">Uncharacterized protein</fullName>
    </submittedName>
</protein>
<gene>
    <name evidence="2" type="ORF">GCM10010302_25800</name>
</gene>
<proteinExistence type="predicted"/>
<dbReference type="Proteomes" id="UP001501867">
    <property type="component" value="Unassembled WGS sequence"/>
</dbReference>
<evidence type="ECO:0000313" key="2">
    <source>
        <dbReference type="EMBL" id="GAA0286369.1"/>
    </source>
</evidence>
<feature type="region of interest" description="Disordered" evidence="1">
    <location>
        <begin position="1"/>
        <end position="60"/>
    </location>
</feature>
<keyword evidence="3" id="KW-1185">Reference proteome</keyword>
<accession>A0ABN0VC42</accession>